<dbReference type="Pfam" id="PF00293">
    <property type="entry name" value="NUDIX"/>
    <property type="match status" value="1"/>
</dbReference>
<dbReference type="PROSITE" id="PS51462">
    <property type="entry name" value="NUDIX"/>
    <property type="match status" value="1"/>
</dbReference>
<dbReference type="InterPro" id="IPR020084">
    <property type="entry name" value="NUDIX_hydrolase_CS"/>
</dbReference>
<dbReference type="Proteomes" id="UP000317648">
    <property type="component" value="Chromosome"/>
</dbReference>
<evidence type="ECO:0000313" key="6">
    <source>
        <dbReference type="Proteomes" id="UP000317648"/>
    </source>
</evidence>
<dbReference type="OrthoDB" id="283531at2"/>
<comment type="similarity">
    <text evidence="3">Belongs to the Nudix hydrolase family.</text>
</comment>
<dbReference type="PRINTS" id="PR00502">
    <property type="entry name" value="NUDIXFAMILY"/>
</dbReference>
<name>A0A518E0G0_9BACT</name>
<evidence type="ECO:0000259" key="4">
    <source>
        <dbReference type="PROSITE" id="PS51462"/>
    </source>
</evidence>
<proteinExistence type="inferred from homology"/>
<dbReference type="InterPro" id="IPR000086">
    <property type="entry name" value="NUDIX_hydrolase_dom"/>
</dbReference>
<reference evidence="5 6" key="1">
    <citation type="submission" date="2019-02" db="EMBL/GenBank/DDBJ databases">
        <title>Deep-cultivation of Planctomycetes and their phenomic and genomic characterization uncovers novel biology.</title>
        <authorList>
            <person name="Wiegand S."/>
            <person name="Jogler M."/>
            <person name="Boedeker C."/>
            <person name="Pinto D."/>
            <person name="Vollmers J."/>
            <person name="Rivas-Marin E."/>
            <person name="Kohn T."/>
            <person name="Peeters S.H."/>
            <person name="Heuer A."/>
            <person name="Rast P."/>
            <person name="Oberbeckmann S."/>
            <person name="Bunk B."/>
            <person name="Jeske O."/>
            <person name="Meyerdierks A."/>
            <person name="Storesund J.E."/>
            <person name="Kallscheuer N."/>
            <person name="Luecker S."/>
            <person name="Lage O.M."/>
            <person name="Pohl T."/>
            <person name="Merkel B.J."/>
            <person name="Hornburger P."/>
            <person name="Mueller R.-W."/>
            <person name="Bruemmer F."/>
            <person name="Labrenz M."/>
            <person name="Spormann A.M."/>
            <person name="Op den Camp H."/>
            <person name="Overmann J."/>
            <person name="Amann R."/>
            <person name="Jetten M.S.M."/>
            <person name="Mascher T."/>
            <person name="Medema M.H."/>
            <person name="Devos D.P."/>
            <person name="Kaster A.-K."/>
            <person name="Ovreas L."/>
            <person name="Rohde M."/>
            <person name="Galperin M.Y."/>
            <person name="Jogler C."/>
        </authorList>
    </citation>
    <scope>NUCLEOTIDE SEQUENCE [LARGE SCALE GENOMIC DNA]</scope>
    <source>
        <strain evidence="5 6">Pla85_3_4</strain>
    </source>
</reference>
<dbReference type="InterPro" id="IPR015797">
    <property type="entry name" value="NUDIX_hydrolase-like_dom_sf"/>
</dbReference>
<keyword evidence="6" id="KW-1185">Reference proteome</keyword>
<dbReference type="InterPro" id="IPR020476">
    <property type="entry name" value="Nudix_hydrolase"/>
</dbReference>
<evidence type="ECO:0000256" key="1">
    <source>
        <dbReference type="ARBA" id="ARBA00001946"/>
    </source>
</evidence>
<dbReference type="KEGG" id="lcre:Pla8534_54280"/>
<comment type="cofactor">
    <cofactor evidence="1">
        <name>Mg(2+)</name>
        <dbReference type="ChEBI" id="CHEBI:18420"/>
    </cofactor>
</comment>
<keyword evidence="2 3" id="KW-0378">Hydrolase</keyword>
<dbReference type="Gene3D" id="3.90.79.10">
    <property type="entry name" value="Nucleoside Triphosphate Pyrophosphohydrolase"/>
    <property type="match status" value="1"/>
</dbReference>
<organism evidence="5 6">
    <name type="scientific">Lignipirellula cremea</name>
    <dbReference type="NCBI Taxonomy" id="2528010"/>
    <lineage>
        <taxon>Bacteria</taxon>
        <taxon>Pseudomonadati</taxon>
        <taxon>Planctomycetota</taxon>
        <taxon>Planctomycetia</taxon>
        <taxon>Pirellulales</taxon>
        <taxon>Pirellulaceae</taxon>
        <taxon>Lignipirellula</taxon>
    </lineage>
</organism>
<feature type="domain" description="Nudix hydrolase" evidence="4">
    <location>
        <begin position="7"/>
        <end position="134"/>
    </location>
</feature>
<dbReference type="PANTHER" id="PTHR43046">
    <property type="entry name" value="GDP-MANNOSE MANNOSYL HYDROLASE"/>
    <property type="match status" value="1"/>
</dbReference>
<evidence type="ECO:0000313" key="5">
    <source>
        <dbReference type="EMBL" id="QDU97578.1"/>
    </source>
</evidence>
<accession>A0A518E0G0</accession>
<dbReference type="AlphaFoldDB" id="A0A518E0G0"/>
<evidence type="ECO:0000256" key="2">
    <source>
        <dbReference type="ARBA" id="ARBA00022801"/>
    </source>
</evidence>
<dbReference type="GO" id="GO:0016787">
    <property type="term" value="F:hydrolase activity"/>
    <property type="evidence" value="ECO:0007669"/>
    <property type="project" value="UniProtKB-KW"/>
</dbReference>
<sequence>MNTPRTTRRRGVVGVVWRDEQFLVIRRSQFVAAPGAYCFPGGGMEAGESEAEALAREIQEELGVAAILGPRLWASQTPWGVDLVWMQIELPAGVPLQLDPREVESYQWLGAEALYSHPELLASNRDFLDAWKQQVFHLDWRPA</sequence>
<dbReference type="SUPFAM" id="SSF55811">
    <property type="entry name" value="Nudix"/>
    <property type="match status" value="1"/>
</dbReference>
<gene>
    <name evidence="5" type="ORF">Pla8534_54280</name>
</gene>
<dbReference type="RefSeq" id="WP_145056343.1">
    <property type="nucleotide sequence ID" value="NZ_CP036433.1"/>
</dbReference>
<dbReference type="PROSITE" id="PS00893">
    <property type="entry name" value="NUDIX_BOX"/>
    <property type="match status" value="1"/>
</dbReference>
<dbReference type="EMBL" id="CP036433">
    <property type="protein sequence ID" value="QDU97578.1"/>
    <property type="molecule type" value="Genomic_DNA"/>
</dbReference>
<protein>
    <recommendedName>
        <fullName evidence="4">Nudix hydrolase domain-containing protein</fullName>
    </recommendedName>
</protein>
<evidence type="ECO:0000256" key="3">
    <source>
        <dbReference type="RuleBase" id="RU003476"/>
    </source>
</evidence>
<dbReference type="PANTHER" id="PTHR43046:SF2">
    <property type="entry name" value="8-OXO-DGTP DIPHOSPHATASE-RELATED"/>
    <property type="match status" value="1"/>
</dbReference>